<reference evidence="1 2" key="1">
    <citation type="submission" date="2021-06" db="EMBL/GenBank/DDBJ databases">
        <title>Caerostris extrusa draft genome.</title>
        <authorList>
            <person name="Kono N."/>
            <person name="Arakawa K."/>
        </authorList>
    </citation>
    <scope>NUCLEOTIDE SEQUENCE [LARGE SCALE GENOMIC DNA]</scope>
</reference>
<proteinExistence type="predicted"/>
<sequence length="115" mass="13667">MSLMLNITLIPKWTSILWTKNVRIVMHLNSKMSQPDCVAHQEKGNYRKLKHHLKTIETSEAETNKNASSKDYYAYRLMIGGRGQDNDILRCRELCQQFMVESERLRYLRHNQQKL</sequence>
<feature type="non-terminal residue" evidence="1">
    <location>
        <position position="115"/>
    </location>
</feature>
<name>A0AAV4PT56_CAEEX</name>
<organism evidence="1 2">
    <name type="scientific">Caerostris extrusa</name>
    <name type="common">Bark spider</name>
    <name type="synonym">Caerostris bankana</name>
    <dbReference type="NCBI Taxonomy" id="172846"/>
    <lineage>
        <taxon>Eukaryota</taxon>
        <taxon>Metazoa</taxon>
        <taxon>Ecdysozoa</taxon>
        <taxon>Arthropoda</taxon>
        <taxon>Chelicerata</taxon>
        <taxon>Arachnida</taxon>
        <taxon>Araneae</taxon>
        <taxon>Araneomorphae</taxon>
        <taxon>Entelegynae</taxon>
        <taxon>Araneoidea</taxon>
        <taxon>Araneidae</taxon>
        <taxon>Caerostris</taxon>
    </lineage>
</organism>
<protein>
    <submittedName>
        <fullName evidence="1">Uncharacterized protein</fullName>
    </submittedName>
</protein>
<comment type="caution">
    <text evidence="1">The sequence shown here is derived from an EMBL/GenBank/DDBJ whole genome shotgun (WGS) entry which is preliminary data.</text>
</comment>
<evidence type="ECO:0000313" key="1">
    <source>
        <dbReference type="EMBL" id="GIX99525.1"/>
    </source>
</evidence>
<evidence type="ECO:0000313" key="2">
    <source>
        <dbReference type="Proteomes" id="UP001054945"/>
    </source>
</evidence>
<dbReference type="EMBL" id="BPLR01005057">
    <property type="protein sequence ID" value="GIX99525.1"/>
    <property type="molecule type" value="Genomic_DNA"/>
</dbReference>
<keyword evidence="2" id="KW-1185">Reference proteome</keyword>
<dbReference type="AlphaFoldDB" id="A0AAV4PT56"/>
<accession>A0AAV4PT56</accession>
<gene>
    <name evidence="1" type="ORF">CEXT_729281</name>
</gene>
<dbReference type="Proteomes" id="UP001054945">
    <property type="component" value="Unassembled WGS sequence"/>
</dbReference>